<evidence type="ECO:0000256" key="1">
    <source>
        <dbReference type="SAM" id="Coils"/>
    </source>
</evidence>
<dbReference type="PANTHER" id="PTHR35706:SF1">
    <property type="entry name" value="EMBRYOGENESIS-LIKE PROTEIN"/>
    <property type="match status" value="1"/>
</dbReference>
<dbReference type="AlphaFoldDB" id="A0AAE0L4Y5"/>
<reference evidence="2 3" key="1">
    <citation type="journal article" date="2015" name="Genome Biol. Evol.">
        <title>Comparative Genomics of a Bacterivorous Green Alga Reveals Evolutionary Causalities and Consequences of Phago-Mixotrophic Mode of Nutrition.</title>
        <authorList>
            <person name="Burns J.A."/>
            <person name="Paasch A."/>
            <person name="Narechania A."/>
            <person name="Kim E."/>
        </authorList>
    </citation>
    <scope>NUCLEOTIDE SEQUENCE [LARGE SCALE GENOMIC DNA]</scope>
    <source>
        <strain evidence="2 3">PLY_AMNH</strain>
    </source>
</reference>
<dbReference type="PANTHER" id="PTHR35706">
    <property type="entry name" value="F14O23.11 PROTEIN"/>
    <property type="match status" value="1"/>
</dbReference>
<keyword evidence="1" id="KW-0175">Coiled coil</keyword>
<feature type="coiled-coil region" evidence="1">
    <location>
        <begin position="48"/>
        <end position="75"/>
    </location>
</feature>
<evidence type="ECO:0000313" key="2">
    <source>
        <dbReference type="EMBL" id="KAK3271954.1"/>
    </source>
</evidence>
<keyword evidence="3" id="KW-1185">Reference proteome</keyword>
<comment type="caution">
    <text evidence="2">The sequence shown here is derived from an EMBL/GenBank/DDBJ whole genome shotgun (WGS) entry which is preliminary data.</text>
</comment>
<protein>
    <submittedName>
        <fullName evidence="2">Uncharacterized protein</fullName>
    </submittedName>
</protein>
<dbReference type="EMBL" id="LGRX02009248">
    <property type="protein sequence ID" value="KAK3271954.1"/>
    <property type="molecule type" value="Genomic_DNA"/>
</dbReference>
<accession>A0AAE0L4Y5</accession>
<gene>
    <name evidence="2" type="ORF">CYMTET_19725</name>
</gene>
<dbReference type="Proteomes" id="UP001190700">
    <property type="component" value="Unassembled WGS sequence"/>
</dbReference>
<evidence type="ECO:0000313" key="3">
    <source>
        <dbReference type="Proteomes" id="UP001190700"/>
    </source>
</evidence>
<dbReference type="InterPro" id="IPR053325">
    <property type="entry name" value="H3-Acetyl_Activator"/>
</dbReference>
<proteinExistence type="predicted"/>
<sequence>MSLLAVRKMAAAPVGVAAKASTATTAAKFQVSSSFQAPSFAMRPFCSVSAYSAEIDAINDKFAEARDEIEMATEDAETVYFNESAETAREVTNECITLWKQLLEKVSPETKVQLQRSMGLKLEQLKEEVKLLDHLHDDH</sequence>
<organism evidence="2 3">
    <name type="scientific">Cymbomonas tetramitiformis</name>
    <dbReference type="NCBI Taxonomy" id="36881"/>
    <lineage>
        <taxon>Eukaryota</taxon>
        <taxon>Viridiplantae</taxon>
        <taxon>Chlorophyta</taxon>
        <taxon>Pyramimonadophyceae</taxon>
        <taxon>Pyramimonadales</taxon>
        <taxon>Pyramimonadaceae</taxon>
        <taxon>Cymbomonas</taxon>
    </lineage>
</organism>
<name>A0AAE0L4Y5_9CHLO</name>